<dbReference type="InterPro" id="IPR037185">
    <property type="entry name" value="EmrE-like"/>
</dbReference>
<keyword evidence="3 6" id="KW-0812">Transmembrane</keyword>
<feature type="domain" description="EamA" evidence="7">
    <location>
        <begin position="13"/>
        <end position="142"/>
    </location>
</feature>
<organism evidence="8">
    <name type="scientific">hydrocarbon metagenome</name>
    <dbReference type="NCBI Taxonomy" id="938273"/>
    <lineage>
        <taxon>unclassified sequences</taxon>
        <taxon>metagenomes</taxon>
        <taxon>ecological metagenomes</taxon>
    </lineage>
</organism>
<feature type="transmembrane region" description="Helical" evidence="6">
    <location>
        <begin position="164"/>
        <end position="182"/>
    </location>
</feature>
<feature type="transmembrane region" description="Helical" evidence="6">
    <location>
        <begin position="257"/>
        <end position="277"/>
    </location>
</feature>
<evidence type="ECO:0000259" key="7">
    <source>
        <dbReference type="Pfam" id="PF00892"/>
    </source>
</evidence>
<evidence type="ECO:0000256" key="2">
    <source>
        <dbReference type="ARBA" id="ARBA00022475"/>
    </source>
</evidence>
<dbReference type="Pfam" id="PF00892">
    <property type="entry name" value="EamA"/>
    <property type="match status" value="2"/>
</dbReference>
<name>A0A0W8FYU0_9ZZZZ</name>
<accession>A0A0W8FYU0</accession>
<reference evidence="8" key="1">
    <citation type="journal article" date="2015" name="Proc. Natl. Acad. Sci. U.S.A.">
        <title>Networks of energetic and metabolic interactions define dynamics in microbial communities.</title>
        <authorList>
            <person name="Embree M."/>
            <person name="Liu J.K."/>
            <person name="Al-Bassam M.M."/>
            <person name="Zengler K."/>
        </authorList>
    </citation>
    <scope>NUCLEOTIDE SEQUENCE</scope>
</reference>
<feature type="transmembrane region" description="Helical" evidence="6">
    <location>
        <begin position="43"/>
        <end position="61"/>
    </location>
</feature>
<sequence>MNNNPPTGKKYLGEAALLIATIIWGGTFVIIKESLNDISPMLFITLRFSLAAVILLPVFFIKKKSFSRELLFSGMLLGLFLFLGFSTQTVGLKLTTATRSGFITGTMVVFVPILQLIIKKRPPTKGAIAGTVLVFLGLSFLSSGGNSIFTLFSELGANFNFGDFMTLLCAVFFAFQIVYIDIISRKYDFWLLTFTQLATVSVLGIFATLLFDVTSIENIKLIPTDYLLFGILYTGLLATLVNIAIQTKFQKEVTPTKAGIIYSFEPLFAALFAFFLLNEKITNFGVIGGALIFLGLLVSEAYDSMKLIYEQRLKKS</sequence>
<protein>
    <submittedName>
        <fullName evidence="8">Permease of the drug/metabolite transporter (Dmt) superfamily</fullName>
    </submittedName>
</protein>
<comment type="caution">
    <text evidence="8">The sequence shown here is derived from an EMBL/GenBank/DDBJ whole genome shotgun (WGS) entry which is preliminary data.</text>
</comment>
<dbReference type="SUPFAM" id="SSF103481">
    <property type="entry name" value="Multidrug resistance efflux transporter EmrE"/>
    <property type="match status" value="2"/>
</dbReference>
<dbReference type="InterPro" id="IPR000620">
    <property type="entry name" value="EamA_dom"/>
</dbReference>
<dbReference type="AlphaFoldDB" id="A0A0W8FYU0"/>
<feature type="domain" description="EamA" evidence="7">
    <location>
        <begin position="161"/>
        <end position="298"/>
    </location>
</feature>
<keyword evidence="4 6" id="KW-1133">Transmembrane helix</keyword>
<dbReference type="InterPro" id="IPR051258">
    <property type="entry name" value="Diverse_Substrate_Transporter"/>
</dbReference>
<proteinExistence type="predicted"/>
<evidence type="ECO:0000256" key="3">
    <source>
        <dbReference type="ARBA" id="ARBA00022692"/>
    </source>
</evidence>
<evidence type="ECO:0000256" key="1">
    <source>
        <dbReference type="ARBA" id="ARBA00004651"/>
    </source>
</evidence>
<gene>
    <name evidence="8" type="ORF">ASZ90_004088</name>
</gene>
<evidence type="ECO:0000256" key="5">
    <source>
        <dbReference type="ARBA" id="ARBA00023136"/>
    </source>
</evidence>
<feature type="transmembrane region" description="Helical" evidence="6">
    <location>
        <begin position="12"/>
        <end position="31"/>
    </location>
</feature>
<dbReference type="PANTHER" id="PTHR42920">
    <property type="entry name" value="OS03G0707200 PROTEIN-RELATED"/>
    <property type="match status" value="1"/>
</dbReference>
<dbReference type="GO" id="GO:0005886">
    <property type="term" value="C:plasma membrane"/>
    <property type="evidence" value="ECO:0007669"/>
    <property type="project" value="UniProtKB-SubCell"/>
</dbReference>
<feature type="transmembrane region" description="Helical" evidence="6">
    <location>
        <begin position="189"/>
        <end position="211"/>
    </location>
</feature>
<feature type="transmembrane region" description="Helical" evidence="6">
    <location>
        <begin position="70"/>
        <end position="88"/>
    </location>
</feature>
<evidence type="ECO:0000313" key="8">
    <source>
        <dbReference type="EMBL" id="KUG26079.1"/>
    </source>
</evidence>
<feature type="transmembrane region" description="Helical" evidence="6">
    <location>
        <begin position="283"/>
        <end position="302"/>
    </location>
</feature>
<comment type="subcellular location">
    <subcellularLocation>
        <location evidence="1">Cell membrane</location>
        <topology evidence="1">Multi-pass membrane protein</topology>
    </subcellularLocation>
</comment>
<keyword evidence="2" id="KW-1003">Cell membrane</keyword>
<evidence type="ECO:0000256" key="6">
    <source>
        <dbReference type="SAM" id="Phobius"/>
    </source>
</evidence>
<feature type="transmembrane region" description="Helical" evidence="6">
    <location>
        <begin position="226"/>
        <end position="245"/>
    </location>
</feature>
<keyword evidence="5 6" id="KW-0472">Membrane</keyword>
<feature type="transmembrane region" description="Helical" evidence="6">
    <location>
        <begin position="130"/>
        <end position="152"/>
    </location>
</feature>
<feature type="transmembrane region" description="Helical" evidence="6">
    <location>
        <begin position="100"/>
        <end position="118"/>
    </location>
</feature>
<dbReference type="PANTHER" id="PTHR42920:SF5">
    <property type="entry name" value="EAMA DOMAIN-CONTAINING PROTEIN"/>
    <property type="match status" value="1"/>
</dbReference>
<dbReference type="EMBL" id="LNQE01000540">
    <property type="protein sequence ID" value="KUG26079.1"/>
    <property type="molecule type" value="Genomic_DNA"/>
</dbReference>
<evidence type="ECO:0000256" key="4">
    <source>
        <dbReference type="ARBA" id="ARBA00022989"/>
    </source>
</evidence>